<keyword evidence="1" id="KW-0596">Phosphopantetheine</keyword>
<dbReference type="SUPFAM" id="SSF51679">
    <property type="entry name" value="Bacterial luciferase-like"/>
    <property type="match status" value="1"/>
</dbReference>
<dbReference type="SUPFAM" id="SSF50486">
    <property type="entry name" value="FMT C-terminal domain-like"/>
    <property type="match status" value="1"/>
</dbReference>
<dbReference type="CDD" id="cd08700">
    <property type="entry name" value="FMT_C_OzmH_like"/>
    <property type="match status" value="1"/>
</dbReference>
<reference evidence="6" key="1">
    <citation type="submission" date="2018-08" db="EMBL/GenBank/DDBJ databases">
        <authorList>
            <person name="Rodrigo-Torres L."/>
            <person name="Arahal R. D."/>
            <person name="Lucena T."/>
        </authorList>
    </citation>
    <scope>NUCLEOTIDE SEQUENCE [LARGE SCALE GENOMIC DNA]</scope>
    <source>
        <strain evidence="6">CECT 7235</strain>
    </source>
</reference>
<dbReference type="InterPro" id="IPR042099">
    <property type="entry name" value="ANL_N_sf"/>
</dbReference>
<dbReference type="EMBL" id="UIHC01000007">
    <property type="protein sequence ID" value="SUZ31274.1"/>
    <property type="molecule type" value="Genomic_DNA"/>
</dbReference>
<evidence type="ECO:0000313" key="5">
    <source>
        <dbReference type="EMBL" id="SUZ31274.1"/>
    </source>
</evidence>
<dbReference type="InterPro" id="IPR000873">
    <property type="entry name" value="AMP-dep_synth/lig_dom"/>
</dbReference>
<dbReference type="Gene3D" id="3.40.50.12230">
    <property type="match status" value="1"/>
</dbReference>
<keyword evidence="6" id="KW-1185">Reference proteome</keyword>
<dbReference type="InterPro" id="IPR009081">
    <property type="entry name" value="PP-bd_ACP"/>
</dbReference>
<keyword evidence="2" id="KW-0597">Phosphoprotein</keyword>
<dbReference type="FunFam" id="3.30.300.30:FF:000010">
    <property type="entry name" value="Enterobactin synthetase component F"/>
    <property type="match status" value="1"/>
</dbReference>
<gene>
    <name evidence="5" type="primary">dhbF</name>
    <name evidence="5" type="ORF">ROE7235_01010</name>
</gene>
<dbReference type="Pfam" id="PF00550">
    <property type="entry name" value="PP-binding"/>
    <property type="match status" value="1"/>
</dbReference>
<dbReference type="InterPro" id="IPR024011">
    <property type="entry name" value="Biosynth_lucif-like_mOase_dom"/>
</dbReference>
<name>A0A3B0MQT2_9RHOB</name>
<dbReference type="GO" id="GO:0031177">
    <property type="term" value="F:phosphopantetheine binding"/>
    <property type="evidence" value="ECO:0007669"/>
    <property type="project" value="InterPro"/>
</dbReference>
<dbReference type="GO" id="GO:0016705">
    <property type="term" value="F:oxidoreductase activity, acting on paired donors, with incorporation or reduction of molecular oxygen"/>
    <property type="evidence" value="ECO:0007669"/>
    <property type="project" value="InterPro"/>
</dbReference>
<feature type="region of interest" description="Disordered" evidence="3">
    <location>
        <begin position="1373"/>
        <end position="1394"/>
    </location>
</feature>
<organism evidence="5 6">
    <name type="scientific">Roseinatronobacter ekhonensis</name>
    <dbReference type="NCBI Taxonomy" id="254356"/>
    <lineage>
        <taxon>Bacteria</taxon>
        <taxon>Pseudomonadati</taxon>
        <taxon>Pseudomonadota</taxon>
        <taxon>Alphaproteobacteria</taxon>
        <taxon>Rhodobacterales</taxon>
        <taxon>Paracoccaceae</taxon>
        <taxon>Roseinatronobacter</taxon>
    </lineage>
</organism>
<dbReference type="PROSITE" id="PS50075">
    <property type="entry name" value="CARRIER"/>
    <property type="match status" value="1"/>
</dbReference>
<dbReference type="InterPro" id="IPR036661">
    <property type="entry name" value="Luciferase-like_sf"/>
</dbReference>
<dbReference type="Proteomes" id="UP000272908">
    <property type="component" value="Unassembled WGS sequence"/>
</dbReference>
<proteinExistence type="predicted"/>
<feature type="compositionally biased region" description="Low complexity" evidence="3">
    <location>
        <begin position="1373"/>
        <end position="1393"/>
    </location>
</feature>
<dbReference type="SUPFAM" id="SSF56801">
    <property type="entry name" value="Acetyl-CoA synthetase-like"/>
    <property type="match status" value="2"/>
</dbReference>
<dbReference type="PANTHER" id="PTHR45527">
    <property type="entry name" value="NONRIBOSOMAL PEPTIDE SYNTHETASE"/>
    <property type="match status" value="1"/>
</dbReference>
<dbReference type="FunFam" id="3.40.50.980:FF:000001">
    <property type="entry name" value="Non-ribosomal peptide synthetase"/>
    <property type="match status" value="1"/>
</dbReference>
<dbReference type="Pfam" id="PF00296">
    <property type="entry name" value="Bac_luciferase"/>
    <property type="match status" value="1"/>
</dbReference>
<dbReference type="PROSITE" id="PS00455">
    <property type="entry name" value="AMP_BINDING"/>
    <property type="match status" value="1"/>
</dbReference>
<dbReference type="Gene3D" id="1.10.1200.10">
    <property type="entry name" value="ACP-like"/>
    <property type="match status" value="1"/>
</dbReference>
<dbReference type="InterPro" id="IPR045851">
    <property type="entry name" value="AMP-bd_C_sf"/>
</dbReference>
<dbReference type="GO" id="GO:0005737">
    <property type="term" value="C:cytoplasm"/>
    <property type="evidence" value="ECO:0007669"/>
    <property type="project" value="TreeGrafter"/>
</dbReference>
<dbReference type="NCBIfam" id="TIGR04020">
    <property type="entry name" value="seco_metab_LLM"/>
    <property type="match status" value="1"/>
</dbReference>
<evidence type="ECO:0000259" key="4">
    <source>
        <dbReference type="PROSITE" id="PS50075"/>
    </source>
</evidence>
<dbReference type="Pfam" id="PF13193">
    <property type="entry name" value="AMP-binding_C"/>
    <property type="match status" value="1"/>
</dbReference>
<dbReference type="InterPro" id="IPR020806">
    <property type="entry name" value="PKS_PP-bd"/>
</dbReference>
<evidence type="ECO:0000256" key="2">
    <source>
        <dbReference type="ARBA" id="ARBA00022553"/>
    </source>
</evidence>
<dbReference type="InterPro" id="IPR002376">
    <property type="entry name" value="Formyl_transf_N"/>
</dbReference>
<dbReference type="Gene3D" id="3.40.50.980">
    <property type="match status" value="2"/>
</dbReference>
<dbReference type="Gene3D" id="3.30.300.30">
    <property type="match status" value="1"/>
</dbReference>
<dbReference type="InterPro" id="IPR011034">
    <property type="entry name" value="Formyl_transferase-like_C_sf"/>
</dbReference>
<evidence type="ECO:0000256" key="3">
    <source>
        <dbReference type="SAM" id="MobiDB-lite"/>
    </source>
</evidence>
<dbReference type="GO" id="GO:0044550">
    <property type="term" value="P:secondary metabolite biosynthetic process"/>
    <property type="evidence" value="ECO:0007669"/>
    <property type="project" value="TreeGrafter"/>
</dbReference>
<dbReference type="Pfam" id="PF02911">
    <property type="entry name" value="Formyl_trans_C"/>
    <property type="match status" value="1"/>
</dbReference>
<dbReference type="Pfam" id="PF00501">
    <property type="entry name" value="AMP-binding"/>
    <property type="match status" value="2"/>
</dbReference>
<dbReference type="SUPFAM" id="SSF53328">
    <property type="entry name" value="Formyltransferase"/>
    <property type="match status" value="1"/>
</dbReference>
<dbReference type="SUPFAM" id="SSF47336">
    <property type="entry name" value="ACP-like"/>
    <property type="match status" value="1"/>
</dbReference>
<accession>A0A3B0MQT2</accession>
<dbReference type="SMART" id="SM00823">
    <property type="entry name" value="PKS_PP"/>
    <property type="match status" value="1"/>
</dbReference>
<dbReference type="PANTHER" id="PTHR45527:SF1">
    <property type="entry name" value="FATTY ACID SYNTHASE"/>
    <property type="match status" value="1"/>
</dbReference>
<dbReference type="InterPro" id="IPR020845">
    <property type="entry name" value="AMP-binding_CS"/>
</dbReference>
<sequence>MTQFNSILIGDETLTAECGAQLLARGHRIGAVVTDNPRVADWAAGAGLNVLAPGAGLAARLAGLQADWLFNIAGLRMLPRNVLDLPALGAINFHDGPLPRHAGLNAPVWALLEGEARHGIAWHVIEDGVDTGDVLVSAEFDISPEDTALTLNTKCFSAGLDSFAQVLDMLAAGQLARQPQDMTARSVHTRADRPGLGGQIDPRQTTTDILRLVRAMDHGPYWNPLTTPKLRLGQTVVCVGQADMADGHAPAGTILDVSEDSVTVACADGALRLFGLICQQGKPVMPAALVAAGDKLGAPDTRLHDVLVQIANAEPAYRDALRGAGDPGLGQGTESEMLPLDLGGATTDASIAAFAAALGAAFGRTALRMAHVTRAGAELAAQAPDFLLGWAPLLVSMDDTGPLSSLQNQMKRAAHAPALARDLPARDPSLGPIAPPELAVTDGSPSDAALVLDLSGPALRYDPACLSAELAATLKTTIEALAPKLADMPLAAQVTAPDIKADDTARPYDRACIHHAFEHQVAKTPDAEALSFENQSLTYAELNARANRVAHVLLGMGLRPDTPVALCAKRGPNLLVGALGILKAGGAYVPLDPAYPADRLAHYLSDSGAPFIVTEHALLDMLPDHSAEMLQLDTDTRLDAAPDTNPDSAVTPDNLAYLIYTSGSTGTPKGVMVEHGNVANFFAGMDDCIRHDPPGVWLAVTSLSFDISVLELFWTLARGFKVVLMGDEDRAMVAKGPVRVSEGHMDFSLMYWGNDDGQGPQKYHLLLEGAKFADSHGFCAVWTPERHFHAFGGPFANPSVSGAAVAAVTQNIAVRAGSCVAPLHSPIRIAEEWAMIDNLTNGRTGIGIASGWHPVDFVLRPENRPPNNKAAMFETLETLRKLWRGETVEFDKGDGMVPIQTLPRPVSSELNIWLTTAGNPETWREAGRLGAHVLTHLLGQSVAEVEGKIKIYHEALRETGRDPADYTVTLMLHTFVARDREHAREVARGPMKSYLKAAAALVKQYAWAFPAFKKPEGAKNPMDIDLSTLSDDEVEGILDYAFNRYFEDSGLFGTVEDCLERVEQLKAIGVNEVACLIDYGIATEQVLEGLYPLAEVVKRSNAGLHLPDDDFSLSAQILRHKVTHLQCTPSMARMLCMSDEARAALATVPNVLVGGEALPGALAQEISGLTGQPLRNMYGPTETTIWSSSTTTRGNAGVVGIGAPIANTSLHVLDETQRPVPLGTEGELYIGGDGVTRGYWNRAEMTADRFIPNPFGAGRLYRTGDLVRRNPAGGIDFLGRVDNQVKLRGHRIELGEIESALDAVAGITQSVVIAREDQPGDLRLVAYYTGTPAGDLRSSLADRLPAHMLPSHFVPMAALPLTPNKKIDRKALPAPTQAPAATTQPASDAAPAAEGTQATIAQVWQDVLGIAQVAGSDNFFNLGGHSLLAVQAHRELRARLNMPGLSITDIFRFPVLGDLARHLDAKQRPAPAATVQPLHPTADTPAAPTDRMDAMARRRAMRDRRAGTK</sequence>
<dbReference type="Gene3D" id="3.20.20.30">
    <property type="entry name" value="Luciferase-like domain"/>
    <property type="match status" value="1"/>
</dbReference>
<feature type="domain" description="Carrier" evidence="4">
    <location>
        <begin position="1391"/>
        <end position="1467"/>
    </location>
</feature>
<dbReference type="GO" id="GO:0043041">
    <property type="term" value="P:amino acid activation for nonribosomal peptide biosynthetic process"/>
    <property type="evidence" value="ECO:0007669"/>
    <property type="project" value="TreeGrafter"/>
</dbReference>
<evidence type="ECO:0000313" key="6">
    <source>
        <dbReference type="Proteomes" id="UP000272908"/>
    </source>
</evidence>
<dbReference type="InterPro" id="IPR036477">
    <property type="entry name" value="Formyl_transf_N_sf"/>
</dbReference>
<dbReference type="InterPro" id="IPR036736">
    <property type="entry name" value="ACP-like_sf"/>
</dbReference>
<dbReference type="OrthoDB" id="9803968at2"/>
<protein>
    <submittedName>
        <fullName evidence="5">Dimodular nonribosomal peptide synthase</fullName>
    </submittedName>
</protein>
<dbReference type="Pfam" id="PF00551">
    <property type="entry name" value="Formyl_trans_N"/>
    <property type="match status" value="1"/>
</dbReference>
<dbReference type="RefSeq" id="WP_121093571.1">
    <property type="nucleotide sequence ID" value="NZ_UIHC01000007.1"/>
</dbReference>
<dbReference type="InterPro" id="IPR005793">
    <property type="entry name" value="Formyl_trans_C"/>
</dbReference>
<dbReference type="InterPro" id="IPR025110">
    <property type="entry name" value="AMP-bd_C"/>
</dbReference>
<feature type="region of interest" description="Disordered" evidence="3">
    <location>
        <begin position="1467"/>
        <end position="1509"/>
    </location>
</feature>
<evidence type="ECO:0000256" key="1">
    <source>
        <dbReference type="ARBA" id="ARBA00022450"/>
    </source>
</evidence>
<dbReference type="Gene3D" id="3.40.50.12780">
    <property type="entry name" value="N-terminal domain of ligase-like"/>
    <property type="match status" value="1"/>
</dbReference>
<dbReference type="InterPro" id="IPR011251">
    <property type="entry name" value="Luciferase-like_dom"/>
</dbReference>